<dbReference type="GO" id="GO:0000917">
    <property type="term" value="P:division septum assembly"/>
    <property type="evidence" value="ECO:0007669"/>
    <property type="project" value="UniProtKB-KW"/>
</dbReference>
<dbReference type="GO" id="GO:0005829">
    <property type="term" value="C:cytosol"/>
    <property type="evidence" value="ECO:0007669"/>
    <property type="project" value="TreeGrafter"/>
</dbReference>
<evidence type="ECO:0000313" key="12">
    <source>
        <dbReference type="Proteomes" id="UP000512286"/>
    </source>
</evidence>
<comment type="function">
    <text evidence="7">Activator of cell division through the inhibition of FtsZ GTPase activity, therefore promoting FtsZ assembly into bundles of protofilaments necessary for the formation of the division Z ring. It is recruited early at mid-cell but it is not essential for cell division.</text>
</comment>
<evidence type="ECO:0000256" key="9">
    <source>
        <dbReference type="ARBA" id="ARBA00033158"/>
    </source>
</evidence>
<accession>A0A7D6ZY23</accession>
<gene>
    <name evidence="11" type="primary">zapA</name>
    <name evidence="11" type="ORF">HZF06_14790</name>
</gene>
<evidence type="ECO:0000313" key="11">
    <source>
        <dbReference type="EMBL" id="QLY78355.1"/>
    </source>
</evidence>
<protein>
    <recommendedName>
        <fullName evidence="2">Cell division protein ZapA</fullName>
    </recommendedName>
    <alternativeName>
        <fullName evidence="9">Z ring-associated protein ZapA</fullName>
    </alternativeName>
</protein>
<dbReference type="Pfam" id="PF05164">
    <property type="entry name" value="ZapA"/>
    <property type="match status" value="1"/>
</dbReference>
<dbReference type="GO" id="GO:0030428">
    <property type="term" value="C:cell septum"/>
    <property type="evidence" value="ECO:0007669"/>
    <property type="project" value="TreeGrafter"/>
</dbReference>
<keyword evidence="10" id="KW-0175">Coiled coil</keyword>
<evidence type="ECO:0000256" key="10">
    <source>
        <dbReference type="SAM" id="Coils"/>
    </source>
</evidence>
<dbReference type="RefSeq" id="WP_181600749.1">
    <property type="nucleotide sequence ID" value="NZ_CP059378.1"/>
</dbReference>
<dbReference type="KEGG" id="cint:HZF06_14790"/>
<organism evidence="11 12">
    <name type="scientific">Clostridium intestinale</name>
    <dbReference type="NCBI Taxonomy" id="36845"/>
    <lineage>
        <taxon>Bacteria</taxon>
        <taxon>Bacillati</taxon>
        <taxon>Bacillota</taxon>
        <taxon>Clostridia</taxon>
        <taxon>Eubacteriales</taxon>
        <taxon>Clostridiaceae</taxon>
        <taxon>Clostridium</taxon>
    </lineage>
</organism>
<evidence type="ECO:0000256" key="5">
    <source>
        <dbReference type="ARBA" id="ARBA00023210"/>
    </source>
</evidence>
<dbReference type="InterPro" id="IPR007838">
    <property type="entry name" value="Cell_div_ZapA-like"/>
</dbReference>
<dbReference type="GO" id="GO:0043093">
    <property type="term" value="P:FtsZ-dependent cytokinesis"/>
    <property type="evidence" value="ECO:0007669"/>
    <property type="project" value="TreeGrafter"/>
</dbReference>
<evidence type="ECO:0000256" key="7">
    <source>
        <dbReference type="ARBA" id="ARBA00024910"/>
    </source>
</evidence>
<evidence type="ECO:0000256" key="3">
    <source>
        <dbReference type="ARBA" id="ARBA00022490"/>
    </source>
</evidence>
<dbReference type="GO" id="GO:0000921">
    <property type="term" value="P:septin ring assembly"/>
    <property type="evidence" value="ECO:0007669"/>
    <property type="project" value="TreeGrafter"/>
</dbReference>
<dbReference type="PANTHER" id="PTHR34981">
    <property type="entry name" value="CELL DIVISION PROTEIN ZAPA"/>
    <property type="match status" value="1"/>
</dbReference>
<keyword evidence="3" id="KW-0963">Cytoplasm</keyword>
<comment type="subcellular location">
    <subcellularLocation>
        <location evidence="1">Cytoplasm</location>
    </subcellularLocation>
</comment>
<keyword evidence="4 11" id="KW-0132">Cell division</keyword>
<keyword evidence="5" id="KW-0717">Septation</keyword>
<sequence length="192" mass="22594">MSSVVVKVNGIEYNLKGRENEVYLKGIAEYIDSKIQELCEKNPKLSYSAATVLAGINVADELFKSDLQCEKLEKECKGLKENYKKLEEEFNVKVKEIETLNEKLKEMENTNSKDLIKEVEDYKSQLDIMEEQYKKTKEQNKTLMSRNKEVNFQLNNYKYKVLDLEKKYMDINFKLAREKSGQNILLNTKKHR</sequence>
<dbReference type="SUPFAM" id="SSF102829">
    <property type="entry name" value="Cell division protein ZapA-like"/>
    <property type="match status" value="1"/>
</dbReference>
<feature type="coiled-coil region" evidence="10">
    <location>
        <begin position="62"/>
        <end position="146"/>
    </location>
</feature>
<evidence type="ECO:0000256" key="2">
    <source>
        <dbReference type="ARBA" id="ARBA00015195"/>
    </source>
</evidence>
<evidence type="ECO:0000256" key="8">
    <source>
        <dbReference type="ARBA" id="ARBA00026068"/>
    </source>
</evidence>
<dbReference type="Gene3D" id="6.10.250.790">
    <property type="match status" value="1"/>
</dbReference>
<dbReference type="GO" id="GO:0032153">
    <property type="term" value="C:cell division site"/>
    <property type="evidence" value="ECO:0007669"/>
    <property type="project" value="TreeGrafter"/>
</dbReference>
<dbReference type="InterPro" id="IPR036192">
    <property type="entry name" value="Cell_div_ZapA-like_sf"/>
</dbReference>
<name>A0A7D6ZY23_9CLOT</name>
<dbReference type="AlphaFoldDB" id="A0A7D6ZY23"/>
<proteinExistence type="predicted"/>
<evidence type="ECO:0000256" key="1">
    <source>
        <dbReference type="ARBA" id="ARBA00004496"/>
    </source>
</evidence>
<evidence type="ECO:0000256" key="6">
    <source>
        <dbReference type="ARBA" id="ARBA00023306"/>
    </source>
</evidence>
<comment type="subunit">
    <text evidence="8">Homodimer. Interacts with FtsZ.</text>
</comment>
<reference evidence="11 12" key="1">
    <citation type="submission" date="2020-07" db="EMBL/GenBank/DDBJ databases">
        <title>Electron transfer.</title>
        <authorList>
            <person name="Huang L."/>
            <person name="Liu X."/>
            <person name="Zhou S."/>
        </authorList>
    </citation>
    <scope>NUCLEOTIDE SEQUENCE [LARGE SCALE GENOMIC DNA]</scope>
    <source>
        <strain evidence="11 12">Lx1</strain>
    </source>
</reference>
<dbReference type="Proteomes" id="UP000512286">
    <property type="component" value="Chromosome"/>
</dbReference>
<keyword evidence="6" id="KW-0131">Cell cycle</keyword>
<dbReference type="EMBL" id="CP059378">
    <property type="protein sequence ID" value="QLY78355.1"/>
    <property type="molecule type" value="Genomic_DNA"/>
</dbReference>
<dbReference type="InterPro" id="IPR053712">
    <property type="entry name" value="Bac_CellDiv_Activator"/>
</dbReference>
<dbReference type="PANTHER" id="PTHR34981:SF1">
    <property type="entry name" value="CELL DIVISION PROTEIN ZAPA"/>
    <property type="match status" value="1"/>
</dbReference>
<evidence type="ECO:0000256" key="4">
    <source>
        <dbReference type="ARBA" id="ARBA00022618"/>
    </source>
</evidence>